<dbReference type="PANTHER" id="PTHR33434:SF2">
    <property type="entry name" value="FATTY ACID-BINDING PROTEIN TM_1468"/>
    <property type="match status" value="1"/>
</dbReference>
<evidence type="ECO:0000313" key="3">
    <source>
        <dbReference type="Proteomes" id="UP000295444"/>
    </source>
</evidence>
<dbReference type="NCBIfam" id="TIGR00762">
    <property type="entry name" value="DegV"/>
    <property type="match status" value="1"/>
</dbReference>
<name>A0A4R6SBW7_LABRH</name>
<sequence>MTDSTACLPEEVAQQWGIGVVQMQIKVGQQVDIESRMPKQRLIDALRAGEQVTTAPPDPAAFFWAYQEAAANGADAVLSVHVSARQSRTVQAAQEAAKQAAIPVQVADSGTTGMSLGYAVLAAARVAGAGGTMKRVVDTLRKRLSGSTELIYVDTLEYLRRGGRIGGAAALLGGAFSVKPLLVMDQGQITPLSRAIGTDRALRKLVDTAVQRADGRPVDVAVEHFGAPARAQALLQALVPRLGETHEATVTDVSSSIGVHVGPGALGVALSPSDL</sequence>
<reference evidence="2 3" key="1">
    <citation type="submission" date="2019-03" db="EMBL/GenBank/DDBJ databases">
        <title>Genomic Encyclopedia of Type Strains, Phase IV (KMG-IV): sequencing the most valuable type-strain genomes for metagenomic binning, comparative biology and taxonomic classification.</title>
        <authorList>
            <person name="Goeker M."/>
        </authorList>
    </citation>
    <scope>NUCLEOTIDE SEQUENCE [LARGE SCALE GENOMIC DNA]</scope>
    <source>
        <strain evidence="2 3">DSM 45361</strain>
    </source>
</reference>
<dbReference type="InterPro" id="IPR003797">
    <property type="entry name" value="DegV"/>
</dbReference>
<dbReference type="InterPro" id="IPR043168">
    <property type="entry name" value="DegV_C"/>
</dbReference>
<keyword evidence="3" id="KW-1185">Reference proteome</keyword>
<dbReference type="GO" id="GO:0008289">
    <property type="term" value="F:lipid binding"/>
    <property type="evidence" value="ECO:0007669"/>
    <property type="project" value="UniProtKB-KW"/>
</dbReference>
<gene>
    <name evidence="2" type="ORF">EV186_103513</name>
</gene>
<evidence type="ECO:0000313" key="2">
    <source>
        <dbReference type="EMBL" id="TDP97549.1"/>
    </source>
</evidence>
<comment type="caution">
    <text evidence="2">The sequence shown here is derived from an EMBL/GenBank/DDBJ whole genome shotgun (WGS) entry which is preliminary data.</text>
</comment>
<protein>
    <submittedName>
        <fullName evidence="2">DegV family protein with EDD domain</fullName>
    </submittedName>
</protein>
<dbReference type="Proteomes" id="UP000295444">
    <property type="component" value="Unassembled WGS sequence"/>
</dbReference>
<dbReference type="InterPro" id="IPR050270">
    <property type="entry name" value="DegV_domain_contain"/>
</dbReference>
<keyword evidence="1" id="KW-0446">Lipid-binding</keyword>
<accession>A0A4R6SBW7</accession>
<evidence type="ECO:0000256" key="1">
    <source>
        <dbReference type="ARBA" id="ARBA00023121"/>
    </source>
</evidence>
<organism evidence="2 3">
    <name type="scientific">Labedaea rhizosphaerae</name>
    <dbReference type="NCBI Taxonomy" id="598644"/>
    <lineage>
        <taxon>Bacteria</taxon>
        <taxon>Bacillati</taxon>
        <taxon>Actinomycetota</taxon>
        <taxon>Actinomycetes</taxon>
        <taxon>Pseudonocardiales</taxon>
        <taxon>Pseudonocardiaceae</taxon>
        <taxon>Labedaea</taxon>
    </lineage>
</organism>
<dbReference type="PANTHER" id="PTHR33434">
    <property type="entry name" value="DEGV DOMAIN-CONTAINING PROTEIN DR_1986-RELATED"/>
    <property type="match status" value="1"/>
</dbReference>
<dbReference type="PROSITE" id="PS51482">
    <property type="entry name" value="DEGV"/>
    <property type="match status" value="1"/>
</dbReference>
<dbReference type="AlphaFoldDB" id="A0A4R6SBW7"/>
<dbReference type="Gene3D" id="3.30.1180.10">
    <property type="match status" value="1"/>
</dbReference>
<dbReference type="EMBL" id="SNXZ01000003">
    <property type="protein sequence ID" value="TDP97549.1"/>
    <property type="molecule type" value="Genomic_DNA"/>
</dbReference>
<dbReference type="Gene3D" id="3.40.50.10170">
    <property type="match status" value="1"/>
</dbReference>
<proteinExistence type="predicted"/>
<dbReference type="SUPFAM" id="SSF82549">
    <property type="entry name" value="DAK1/DegV-like"/>
    <property type="match status" value="1"/>
</dbReference>
<dbReference type="Pfam" id="PF02645">
    <property type="entry name" value="DegV"/>
    <property type="match status" value="1"/>
</dbReference>